<keyword evidence="6 9" id="KW-0472">Membrane</keyword>
<dbReference type="InterPro" id="IPR036291">
    <property type="entry name" value="NAD(P)-bd_dom_sf"/>
</dbReference>
<feature type="compositionally biased region" description="Low complexity" evidence="8">
    <location>
        <begin position="2029"/>
        <end position="2050"/>
    </location>
</feature>
<feature type="compositionally biased region" description="Low complexity" evidence="8">
    <location>
        <begin position="1235"/>
        <end position="1258"/>
    </location>
</feature>
<gene>
    <name evidence="12" type="ORF">C2E21_4801</name>
</gene>
<evidence type="ECO:0000256" key="2">
    <source>
        <dbReference type="ARBA" id="ARBA00022692"/>
    </source>
</evidence>
<evidence type="ECO:0000313" key="12">
    <source>
        <dbReference type="EMBL" id="PRW56400.1"/>
    </source>
</evidence>
<feature type="compositionally biased region" description="Low complexity" evidence="8">
    <location>
        <begin position="1475"/>
        <end position="1496"/>
    </location>
</feature>
<evidence type="ECO:0000259" key="10">
    <source>
        <dbReference type="Pfam" id="PF01490"/>
    </source>
</evidence>
<evidence type="ECO:0000256" key="6">
    <source>
        <dbReference type="ARBA" id="ARBA00023136"/>
    </source>
</evidence>
<feature type="compositionally biased region" description="Basic residues" evidence="8">
    <location>
        <begin position="2080"/>
        <end position="2090"/>
    </location>
</feature>
<dbReference type="Proteomes" id="UP000239899">
    <property type="component" value="Unassembled WGS sequence"/>
</dbReference>
<feature type="transmembrane region" description="Helical" evidence="9">
    <location>
        <begin position="813"/>
        <end position="832"/>
    </location>
</feature>
<feature type="transmembrane region" description="Helical" evidence="9">
    <location>
        <begin position="1013"/>
        <end position="1035"/>
    </location>
</feature>
<sequence>MSLLAAKAQALLQPTVSAALAAALSPVRLWTRIASFWAGLLLQTLAWLGAPPTGFVPVTKLRELNSVVDHMSRREESYRQALKEMQEALDSTEGDKRKALRSLKKARLELDLLSEELAQLQAGHGPRNGTVPGSSLGGLGGGQLSRAGLHWSMALLLLLSTWFYTQDFSSVQRKLVFTSLFPVTWVWLTTAVLQWRPRAALHLYCACWCLFLAGASLRASSTALSAAAAPARQQRRRALAVAAAGAGAPTADFRQRAPADVRVLVVGATGYIGKFVVKELVKRGYNVVAFARERSGIGGKQSAEDVRAEFPGADVRFGDVMSMESLSREAFKEPVDVVVSCLASRTGGIKDSWDIDYQATLNAMEAGRKQGASHFVLLSAICVQKPLLEFQRAKLAFEEKLQKAGDITYSIVRPTAFFKSLAGQVDLVKEGKPYVMFGDGTLAACKPISEQDLAAFIADCVQQEDKVNQVLPIGGPGKAMTAKDQADLLFGILGKKPYYFPVPVALMDGIIGLLDLLAKFFPGLKDGAEFGKIGKYYAVESMLLWDPETQQYLPDATPSYGKDTLEDFFRRAIKEGLKGQELGDQAVFGVNKETGDSQRRRLVGQGSEGTPTLAALAAQQTPGSPDTMFRPSRSGAPLSGRQKLEARHSDPLDQTESGGGAALEWEREPILNLVTAVLSNCVLGFPFCFKMCGMGLALLLVLVTLAAAELSMRLLLMSAQLTGKRSYDELARHAYGRVGNFAVHACIVAMNVGSVVSYLLILTDTVSGVAGTVIPPGAEPSRHIMLALCTFAGCLPVALFVKSAQLLNAVNNVSMAFLLLFCAVIALLPFSPTPGSGQLHWWRWEGMLVAFPIVSYGFTAHQYLFQIYPSSQKPSLKKMTAAMQRGMALSALVYVAVGACGYSAFGSRTSGDVLRNFGGAGASGMRLHAEKLLKYGFGVSLLGAVPLTLYPLHDTFAPWLALCSPQYSAAAKAAEAKGHSAVQLSQLQDSMLTAGIMAASYSLAVLLPNVEFVFGLAGSTASTLMAFILPAAIFLRVSSGQRGFGGASVDMLSGSATWRQRRRMAGALLLFGCVAGVLCTHAIMLSIQEEAEVVQLAQELVREETKVVAAAQAEAKAKEVVEVVGAVAAAKQEVESMKAEASGQAQTLARAAQALNSSVAADWRDRQQQKGMANTELQQVHQEVDRAVAKLENMTANLGATASRIRNDTATKAAAAGGGEAAAGGAAAAGGGSTGAAAGAATAAQLQQQQRQQQQQPGGAPPGGAGTDGKPRGVGGSAAHEGVVRAAEAAVERLVQAAVGRDAPPAAKAAASSGSGSSSSSSSGSGGAQGGKGAAEALEAVASTANETLTAVKQSKVALEAAAAEAATVGQTKDQARELGKAITNALNATTEAQVRLNATTQALTAVEQEKTSELLAAAATLAKQAEREEEEEQRKEKYDAQVAGRKEGLGLGAASAPPAGKPGGVGGGAGGAAAQGSGSSSSSSSSSNATAAGAAKPRQEARETLKAAAAVAAGGATANVSAVNVTAVAQATIEAASGVVASSKEKVEETIERKKPKVTERAIEIAKELFEGGQEATRSTGSSTSGNGTAAAAGAGTKVSVIETAAAKHEQRAGRTPGNDVKAAKPASPRRVSIGLSISKMSARGVKLTNFYGQQVPRPYVLLDDKGDVQKGRVDPPVINDALIEWAQKVPVKQGGTLVKPEWDGPKDELPKEARNDFQIFFEERWEDILAANPALFAHGLADRKALLSAASIYWRERLTNEERAQYRQRAAEEKKAAKAALEQAEQSNPKFKAFRNKMQKYKEAMHSIVSAARASTGPLWRAQRLMNAKYRQLEAEEQEREQEEEEEEEQAASGSKAKGAAKGRGAAKSKSSKAGSKGGKGGRGKAAPTDKALVDSDSESSDGEDWDEEAAAAADAAAEAAEAMQKLLLATAKKDAKACGKKAAGGSAKKKAASRKAAAAKPAAKQQEEEEEEVLSSEEEAEQQAQGARSRSGAARLAAEKAAAASKGRRGYVGAYELPPSQNPTPAKAGRAGKTGKAAAEAAAAAAAMQALKSPGKRTRGGSSRQAAVAEVAESPAKKQRRAPARRG</sequence>
<dbReference type="InterPro" id="IPR013057">
    <property type="entry name" value="AA_transpt_TM"/>
</dbReference>
<feature type="compositionally biased region" description="Basic and acidic residues" evidence="8">
    <location>
        <begin position="642"/>
        <end position="651"/>
    </location>
</feature>
<reference evidence="12 13" key="1">
    <citation type="journal article" date="2018" name="Plant J.">
        <title>Genome sequences of Chlorella sorokiniana UTEX 1602 and Micractinium conductrix SAG 241.80: implications to maltose excretion by a green alga.</title>
        <authorList>
            <person name="Arriola M.B."/>
            <person name="Velmurugan N."/>
            <person name="Zhang Y."/>
            <person name="Plunkett M.H."/>
            <person name="Hondzo H."/>
            <person name="Barney B.M."/>
        </authorList>
    </citation>
    <scope>NUCLEOTIDE SEQUENCE [LARGE SCALE GENOMIC DNA]</scope>
    <source>
        <strain evidence="13">UTEX 1602</strain>
    </source>
</reference>
<feature type="transmembrane region" description="Helical" evidence="9">
    <location>
        <begin position="695"/>
        <end position="716"/>
    </location>
</feature>
<dbReference type="SUPFAM" id="SSF51735">
    <property type="entry name" value="NAD(P)-binding Rossmann-fold domains"/>
    <property type="match status" value="1"/>
</dbReference>
<feature type="coiled-coil region" evidence="7">
    <location>
        <begin position="68"/>
        <end position="123"/>
    </location>
</feature>
<comment type="subcellular location">
    <subcellularLocation>
        <location evidence="1">Membrane</location>
    </subcellularLocation>
</comment>
<feature type="region of interest" description="Disordered" evidence="8">
    <location>
        <begin position="617"/>
        <end position="659"/>
    </location>
</feature>
<feature type="compositionally biased region" description="Basic residues" evidence="8">
    <location>
        <begin position="1861"/>
        <end position="1873"/>
    </location>
</feature>
<feature type="compositionally biased region" description="Acidic residues" evidence="8">
    <location>
        <begin position="1898"/>
        <end position="1912"/>
    </location>
</feature>
<organism evidence="12 13">
    <name type="scientific">Chlorella sorokiniana</name>
    <name type="common">Freshwater green alga</name>
    <dbReference type="NCBI Taxonomy" id="3076"/>
    <lineage>
        <taxon>Eukaryota</taxon>
        <taxon>Viridiplantae</taxon>
        <taxon>Chlorophyta</taxon>
        <taxon>core chlorophytes</taxon>
        <taxon>Trebouxiophyceae</taxon>
        <taxon>Chlorellales</taxon>
        <taxon>Chlorellaceae</taxon>
        <taxon>Chlorella clade</taxon>
        <taxon>Chlorella</taxon>
    </lineage>
</organism>
<dbReference type="CDD" id="cd05243">
    <property type="entry name" value="SDR_a5"/>
    <property type="match status" value="1"/>
</dbReference>
<keyword evidence="2 9" id="KW-0812">Transmembrane</keyword>
<feature type="compositionally biased region" description="Low complexity" evidence="8">
    <location>
        <begin position="1985"/>
        <end position="2008"/>
    </location>
</feature>
<feature type="compositionally biased region" description="Gly residues" evidence="8">
    <location>
        <begin position="1222"/>
        <end position="1234"/>
    </location>
</feature>
<dbReference type="STRING" id="3076.A0A2P6TQQ3"/>
<feature type="transmembrane region" description="Helical" evidence="9">
    <location>
        <begin position="886"/>
        <end position="905"/>
    </location>
</feature>
<dbReference type="EMBL" id="LHPG02000008">
    <property type="protein sequence ID" value="PRW56400.1"/>
    <property type="molecule type" value="Genomic_DNA"/>
</dbReference>
<feature type="region of interest" description="Disordered" evidence="8">
    <location>
        <begin position="1422"/>
        <end position="1501"/>
    </location>
</feature>
<dbReference type="InterPro" id="IPR044201">
    <property type="entry name" value="DVR-like"/>
</dbReference>
<feature type="compositionally biased region" description="Low complexity" evidence="8">
    <location>
        <begin position="1577"/>
        <end position="1595"/>
    </location>
</feature>
<feature type="transmembrane region" description="Helical" evidence="9">
    <location>
        <begin position="783"/>
        <end position="801"/>
    </location>
</feature>
<feature type="domain" description="Amino acid transporter transmembrane" evidence="10">
    <location>
        <begin position="670"/>
        <end position="1037"/>
    </location>
</feature>
<dbReference type="PANTHER" id="PTHR47378:SF1">
    <property type="entry name" value="DIVINYL CHLOROPHYLLIDE A 8-VINYL-REDUCTASE, CHLOROPLASTIC"/>
    <property type="match status" value="1"/>
</dbReference>
<feature type="transmembrane region" description="Helical" evidence="9">
    <location>
        <begin position="844"/>
        <end position="865"/>
    </location>
</feature>
<feature type="region of interest" description="Disordered" evidence="8">
    <location>
        <begin position="1574"/>
        <end position="1595"/>
    </location>
</feature>
<evidence type="ECO:0000259" key="11">
    <source>
        <dbReference type="Pfam" id="PF05368"/>
    </source>
</evidence>
<feature type="domain" description="NmrA-like" evidence="11">
    <location>
        <begin position="262"/>
        <end position="546"/>
    </location>
</feature>
<feature type="region of interest" description="Disordered" evidence="8">
    <location>
        <begin position="1608"/>
        <end position="1629"/>
    </location>
</feature>
<dbReference type="GO" id="GO:0006865">
    <property type="term" value="P:amino acid transport"/>
    <property type="evidence" value="ECO:0007669"/>
    <property type="project" value="UniProtKB-KW"/>
</dbReference>
<dbReference type="Gene3D" id="3.40.50.720">
    <property type="entry name" value="NAD(P)-binding Rossmann-like Domain"/>
    <property type="match status" value="1"/>
</dbReference>
<dbReference type="Gene3D" id="1.10.30.10">
    <property type="entry name" value="High mobility group box domain"/>
    <property type="match status" value="1"/>
</dbReference>
<evidence type="ECO:0000256" key="7">
    <source>
        <dbReference type="SAM" id="Coils"/>
    </source>
</evidence>
<comment type="caution">
    <text evidence="12">The sequence shown here is derived from an EMBL/GenBank/DDBJ whole genome shotgun (WGS) entry which is preliminary data.</text>
</comment>
<accession>A0A2P6TQQ3</accession>
<dbReference type="OrthoDB" id="419598at2759"/>
<feature type="region of interest" description="Disordered" evidence="8">
    <location>
        <begin position="1306"/>
        <end position="1332"/>
    </location>
</feature>
<proteinExistence type="predicted"/>
<feature type="region of interest" description="Disordered" evidence="8">
    <location>
        <begin position="1222"/>
        <end position="1280"/>
    </location>
</feature>
<feature type="compositionally biased region" description="Basic and acidic residues" evidence="8">
    <location>
        <begin position="1433"/>
        <end position="1449"/>
    </location>
</feature>
<feature type="compositionally biased region" description="Acidic residues" evidence="8">
    <location>
        <begin position="1837"/>
        <end position="1852"/>
    </location>
</feature>
<feature type="compositionally biased region" description="Gly residues" evidence="8">
    <location>
        <begin position="1261"/>
        <end position="1276"/>
    </location>
</feature>
<feature type="compositionally biased region" description="Low complexity" evidence="8">
    <location>
        <begin position="1957"/>
        <end position="1967"/>
    </location>
</feature>
<keyword evidence="3" id="KW-0813">Transport</keyword>
<evidence type="ECO:0000256" key="3">
    <source>
        <dbReference type="ARBA" id="ARBA00022970"/>
    </source>
</evidence>
<evidence type="ECO:0000313" key="13">
    <source>
        <dbReference type="Proteomes" id="UP000239899"/>
    </source>
</evidence>
<feature type="transmembrane region" description="Helical" evidence="9">
    <location>
        <begin position="741"/>
        <end position="763"/>
    </location>
</feature>
<feature type="compositionally biased region" description="Acidic residues" evidence="8">
    <location>
        <begin position="1970"/>
        <end position="1984"/>
    </location>
</feature>
<dbReference type="Pfam" id="PF05368">
    <property type="entry name" value="NmrA"/>
    <property type="match status" value="1"/>
</dbReference>
<feature type="compositionally biased region" description="Gly residues" evidence="8">
    <location>
        <begin position="1462"/>
        <end position="1474"/>
    </location>
</feature>
<keyword evidence="13" id="KW-1185">Reference proteome</keyword>
<protein>
    <submittedName>
        <fullName evidence="12">Divinyl chlorophyllide a 8-vinyl-chloroplastic</fullName>
    </submittedName>
</protein>
<evidence type="ECO:0000256" key="1">
    <source>
        <dbReference type="ARBA" id="ARBA00004370"/>
    </source>
</evidence>
<dbReference type="Pfam" id="PF01490">
    <property type="entry name" value="Aa_trans"/>
    <property type="match status" value="1"/>
</dbReference>
<dbReference type="SUPFAM" id="SSF47095">
    <property type="entry name" value="HMG-box"/>
    <property type="match status" value="1"/>
</dbReference>
<dbReference type="GO" id="GO:0016491">
    <property type="term" value="F:oxidoreductase activity"/>
    <property type="evidence" value="ECO:0007669"/>
    <property type="project" value="UniProtKB-KW"/>
</dbReference>
<keyword evidence="5" id="KW-0560">Oxidoreductase</keyword>
<evidence type="ECO:0000256" key="8">
    <source>
        <dbReference type="SAM" id="MobiDB-lite"/>
    </source>
</evidence>
<feature type="region of interest" description="Disordered" evidence="8">
    <location>
        <begin position="1935"/>
        <end position="2090"/>
    </location>
</feature>
<dbReference type="InterPro" id="IPR036910">
    <property type="entry name" value="HMG_box_dom_sf"/>
</dbReference>
<keyword evidence="3" id="KW-0029">Amino-acid transport</keyword>
<keyword evidence="4 9" id="KW-1133">Transmembrane helix</keyword>
<feature type="region of interest" description="Disordered" evidence="8">
    <location>
        <begin position="1835"/>
        <end position="1919"/>
    </location>
</feature>
<evidence type="ECO:0000256" key="5">
    <source>
        <dbReference type="ARBA" id="ARBA00023002"/>
    </source>
</evidence>
<name>A0A2P6TQQ3_CHLSO</name>
<dbReference type="InterPro" id="IPR008030">
    <property type="entry name" value="NmrA-like"/>
</dbReference>
<dbReference type="PANTHER" id="PTHR47378">
    <property type="entry name" value="DIVINYL CHLOROPHYLLIDE A 8-VINYL-REDUCTASE, CHLOROPLASTIC"/>
    <property type="match status" value="1"/>
</dbReference>
<feature type="transmembrane region" description="Helical" evidence="9">
    <location>
        <begin position="1067"/>
        <end position="1087"/>
    </location>
</feature>
<evidence type="ECO:0000256" key="4">
    <source>
        <dbReference type="ARBA" id="ARBA00022989"/>
    </source>
</evidence>
<evidence type="ECO:0000256" key="9">
    <source>
        <dbReference type="SAM" id="Phobius"/>
    </source>
</evidence>
<dbReference type="GO" id="GO:0016020">
    <property type="term" value="C:membrane"/>
    <property type="evidence" value="ECO:0007669"/>
    <property type="project" value="UniProtKB-SubCell"/>
</dbReference>
<keyword evidence="7" id="KW-0175">Coiled coil</keyword>
<feature type="compositionally biased region" description="Low complexity" evidence="8">
    <location>
        <begin position="1306"/>
        <end position="1323"/>
    </location>
</feature>